<dbReference type="InterPro" id="IPR036778">
    <property type="entry name" value="OHCU_decarboxylase_sf"/>
</dbReference>
<evidence type="ECO:0000313" key="9">
    <source>
        <dbReference type="Proteomes" id="UP000595823"/>
    </source>
</evidence>
<sequence>MTQQTLNDINDMSREIFIGTLGKIYEHSPWVAERSLTSRPFSSLDDLHETMKKTVQSANKKEKLTLLRAHPDLAGRVELTTSSQKEQSGAGLDQLSQEEYENFLALNRRYTEKFNFPFIMAVKGHSKDSIYHSMMERVENDYDREYETALNEIYKIARFRLEDAIKP</sequence>
<dbReference type="RefSeq" id="WP_200124352.1">
    <property type="nucleotide sequence ID" value="NZ_CP054705.1"/>
</dbReference>
<keyword evidence="5" id="KW-0210">Decarboxylase</keyword>
<dbReference type="UniPathway" id="UPA00394">
    <property type="reaction ID" value="UER00652"/>
</dbReference>
<dbReference type="GO" id="GO:0006144">
    <property type="term" value="P:purine nucleobase metabolic process"/>
    <property type="evidence" value="ECO:0007669"/>
    <property type="project" value="UniProtKB-KW"/>
</dbReference>
<feature type="domain" description="Oxo-4-hydroxy-4-carboxy-5-ureidoimidazoline decarboxylase" evidence="7">
    <location>
        <begin position="10"/>
        <end position="162"/>
    </location>
</feature>
<dbReference type="Proteomes" id="UP000595823">
    <property type="component" value="Chromosome"/>
</dbReference>
<dbReference type="PANTHER" id="PTHR43466:SF1">
    <property type="entry name" value="2-OXO-4-HYDROXY-4-CARBOXY-5-UREIDOIMIDAZOLINE DECARBOXYLASE-RELATED"/>
    <property type="match status" value="1"/>
</dbReference>
<evidence type="ECO:0000256" key="2">
    <source>
        <dbReference type="ARBA" id="ARBA00004754"/>
    </source>
</evidence>
<name>A0A7T6Z5F3_9BACI</name>
<evidence type="ECO:0000256" key="3">
    <source>
        <dbReference type="ARBA" id="ARBA00012257"/>
    </source>
</evidence>
<dbReference type="InterPro" id="IPR017580">
    <property type="entry name" value="OHCU_decarboxylase-1"/>
</dbReference>
<dbReference type="InterPro" id="IPR018020">
    <property type="entry name" value="OHCU_decarboxylase"/>
</dbReference>
<keyword evidence="9" id="KW-1185">Reference proteome</keyword>
<evidence type="ECO:0000259" key="7">
    <source>
        <dbReference type="Pfam" id="PF09349"/>
    </source>
</evidence>
<dbReference type="KEGG" id="scia:HUG15_17700"/>
<dbReference type="Gene3D" id="1.10.3330.10">
    <property type="entry name" value="Oxo-4-hydroxy-4-carboxy-5-ureidoimidazoline decarboxylase"/>
    <property type="match status" value="1"/>
</dbReference>
<dbReference type="NCBIfam" id="TIGR03164">
    <property type="entry name" value="UHCUDC"/>
    <property type="match status" value="1"/>
</dbReference>
<dbReference type="GO" id="GO:0019628">
    <property type="term" value="P:urate catabolic process"/>
    <property type="evidence" value="ECO:0007669"/>
    <property type="project" value="UniProtKB-UniPathway"/>
</dbReference>
<gene>
    <name evidence="8" type="primary">uraD</name>
    <name evidence="8" type="ORF">HUG15_17700</name>
</gene>
<dbReference type="GO" id="GO:0000255">
    <property type="term" value="P:allantoin metabolic process"/>
    <property type="evidence" value="ECO:0007669"/>
    <property type="project" value="InterPro"/>
</dbReference>
<dbReference type="SUPFAM" id="SSF158694">
    <property type="entry name" value="UraD-Like"/>
    <property type="match status" value="1"/>
</dbReference>
<keyword evidence="6 8" id="KW-0456">Lyase</keyword>
<dbReference type="PANTHER" id="PTHR43466">
    <property type="entry name" value="2-OXO-4-HYDROXY-4-CARBOXY-5-UREIDOIMIDAZOLINE DECARBOXYLASE-RELATED"/>
    <property type="match status" value="1"/>
</dbReference>
<keyword evidence="4" id="KW-0659">Purine metabolism</keyword>
<dbReference type="EMBL" id="CP054705">
    <property type="protein sequence ID" value="QQK77230.1"/>
    <property type="molecule type" value="Genomic_DNA"/>
</dbReference>
<reference evidence="8 9" key="1">
    <citation type="submission" date="2020-06" db="EMBL/GenBank/DDBJ databases">
        <title>Genomic analysis of Salicibibacter sp. NKC5-3.</title>
        <authorList>
            <person name="Oh Y.J."/>
        </authorList>
    </citation>
    <scope>NUCLEOTIDE SEQUENCE [LARGE SCALE GENOMIC DNA]</scope>
    <source>
        <strain evidence="8 9">NKC5-3</strain>
    </source>
</reference>
<accession>A0A7T6Z5F3</accession>
<dbReference type="EC" id="4.1.1.97" evidence="3"/>
<evidence type="ECO:0000256" key="4">
    <source>
        <dbReference type="ARBA" id="ARBA00022631"/>
    </source>
</evidence>
<proteinExistence type="predicted"/>
<dbReference type="Pfam" id="PF09349">
    <property type="entry name" value="OHCU_decarbox"/>
    <property type="match status" value="1"/>
</dbReference>
<evidence type="ECO:0000256" key="6">
    <source>
        <dbReference type="ARBA" id="ARBA00023239"/>
    </source>
</evidence>
<evidence type="ECO:0000256" key="5">
    <source>
        <dbReference type="ARBA" id="ARBA00022793"/>
    </source>
</evidence>
<organism evidence="8 9">
    <name type="scientific">Salicibibacter cibarius</name>
    <dbReference type="NCBI Taxonomy" id="2743000"/>
    <lineage>
        <taxon>Bacteria</taxon>
        <taxon>Bacillati</taxon>
        <taxon>Bacillota</taxon>
        <taxon>Bacilli</taxon>
        <taxon>Bacillales</taxon>
        <taxon>Bacillaceae</taxon>
        <taxon>Salicibibacter</taxon>
    </lineage>
</organism>
<evidence type="ECO:0000313" key="8">
    <source>
        <dbReference type="EMBL" id="QQK77230.1"/>
    </source>
</evidence>
<dbReference type="AlphaFoldDB" id="A0A7T6Z5F3"/>
<comment type="pathway">
    <text evidence="2">Purine metabolism; urate degradation; (S)-allantoin from urate: step 3/3.</text>
</comment>
<evidence type="ECO:0000256" key="1">
    <source>
        <dbReference type="ARBA" id="ARBA00001163"/>
    </source>
</evidence>
<comment type="catalytic activity">
    <reaction evidence="1">
        <text>5-hydroxy-2-oxo-4-ureido-2,5-dihydro-1H-imidazole-5-carboxylate + H(+) = (S)-allantoin + CO2</text>
        <dbReference type="Rhea" id="RHEA:26301"/>
        <dbReference type="ChEBI" id="CHEBI:15378"/>
        <dbReference type="ChEBI" id="CHEBI:15678"/>
        <dbReference type="ChEBI" id="CHEBI:16526"/>
        <dbReference type="ChEBI" id="CHEBI:58639"/>
        <dbReference type="EC" id="4.1.1.97"/>
    </reaction>
</comment>
<dbReference type="GO" id="GO:0051997">
    <property type="term" value="F:2-oxo-4-hydroxy-4-carboxy-5-ureidoimidazoline decarboxylase activity"/>
    <property type="evidence" value="ECO:0007669"/>
    <property type="project" value="UniProtKB-EC"/>
</dbReference>
<protein>
    <recommendedName>
        <fullName evidence="3">2-oxo-4-hydroxy-4-carboxy-5-ureidoimidazoline decarboxylase</fullName>
        <ecNumber evidence="3">4.1.1.97</ecNumber>
    </recommendedName>
</protein>